<sequence length="77" mass="9028">MEEIEALFFELFLDILNRCGQSILWGFLNTKDNKKFVADNLECVHIKYGFAFKILNFDDGRIDLKSKLIPNEARTEK</sequence>
<gene>
    <name evidence="1" type="ORF">BpHYR1_040940</name>
</gene>
<organism evidence="1 2">
    <name type="scientific">Brachionus plicatilis</name>
    <name type="common">Marine rotifer</name>
    <name type="synonym">Brachionus muelleri</name>
    <dbReference type="NCBI Taxonomy" id="10195"/>
    <lineage>
        <taxon>Eukaryota</taxon>
        <taxon>Metazoa</taxon>
        <taxon>Spiralia</taxon>
        <taxon>Gnathifera</taxon>
        <taxon>Rotifera</taxon>
        <taxon>Eurotatoria</taxon>
        <taxon>Monogononta</taxon>
        <taxon>Pseudotrocha</taxon>
        <taxon>Ploima</taxon>
        <taxon>Brachionidae</taxon>
        <taxon>Brachionus</taxon>
    </lineage>
</organism>
<dbReference type="AlphaFoldDB" id="A0A3M7STT1"/>
<protein>
    <submittedName>
        <fullName evidence="1">Uncharacterized protein</fullName>
    </submittedName>
</protein>
<proteinExistence type="predicted"/>
<accession>A0A3M7STT1</accession>
<evidence type="ECO:0000313" key="1">
    <source>
        <dbReference type="EMBL" id="RNA39119.1"/>
    </source>
</evidence>
<dbReference type="Proteomes" id="UP000276133">
    <property type="component" value="Unassembled WGS sequence"/>
</dbReference>
<dbReference type="EMBL" id="REGN01000788">
    <property type="protein sequence ID" value="RNA39119.1"/>
    <property type="molecule type" value="Genomic_DNA"/>
</dbReference>
<name>A0A3M7STT1_BRAPC</name>
<evidence type="ECO:0000313" key="2">
    <source>
        <dbReference type="Proteomes" id="UP000276133"/>
    </source>
</evidence>
<keyword evidence="2" id="KW-1185">Reference proteome</keyword>
<reference evidence="1 2" key="1">
    <citation type="journal article" date="2018" name="Sci. Rep.">
        <title>Genomic signatures of local adaptation to the degree of environmental predictability in rotifers.</title>
        <authorList>
            <person name="Franch-Gras L."/>
            <person name="Hahn C."/>
            <person name="Garcia-Roger E.M."/>
            <person name="Carmona M.J."/>
            <person name="Serra M."/>
            <person name="Gomez A."/>
        </authorList>
    </citation>
    <scope>NUCLEOTIDE SEQUENCE [LARGE SCALE GENOMIC DNA]</scope>
    <source>
        <strain evidence="1">HYR1</strain>
    </source>
</reference>
<comment type="caution">
    <text evidence="1">The sequence shown here is derived from an EMBL/GenBank/DDBJ whole genome shotgun (WGS) entry which is preliminary data.</text>
</comment>